<accession>A0ABW5Y922</accession>
<keyword evidence="2" id="KW-1185">Reference proteome</keyword>
<sequence>MLIIISQVVLLLAALALPLKNKRVKVKNIRAIKPIRSYRIDTDTSNANYAINEFGTLERINRVNWDEKPEFEN</sequence>
<protein>
    <submittedName>
        <fullName evidence="1">Uncharacterized protein</fullName>
    </submittedName>
</protein>
<dbReference type="RefSeq" id="WP_377182763.1">
    <property type="nucleotide sequence ID" value="NZ_JBHUPD010000001.1"/>
</dbReference>
<dbReference type="Proteomes" id="UP001597557">
    <property type="component" value="Unassembled WGS sequence"/>
</dbReference>
<organism evidence="1 2">
    <name type="scientific">Mucilaginibacter ximonensis</name>
    <dbReference type="NCBI Taxonomy" id="538021"/>
    <lineage>
        <taxon>Bacteria</taxon>
        <taxon>Pseudomonadati</taxon>
        <taxon>Bacteroidota</taxon>
        <taxon>Sphingobacteriia</taxon>
        <taxon>Sphingobacteriales</taxon>
        <taxon>Sphingobacteriaceae</taxon>
        <taxon>Mucilaginibacter</taxon>
    </lineage>
</organism>
<proteinExistence type="predicted"/>
<comment type="caution">
    <text evidence="1">The sequence shown here is derived from an EMBL/GenBank/DDBJ whole genome shotgun (WGS) entry which is preliminary data.</text>
</comment>
<evidence type="ECO:0000313" key="2">
    <source>
        <dbReference type="Proteomes" id="UP001597557"/>
    </source>
</evidence>
<dbReference type="EMBL" id="JBHUPD010000001">
    <property type="protein sequence ID" value="MFD2871765.1"/>
    <property type="molecule type" value="Genomic_DNA"/>
</dbReference>
<evidence type="ECO:0000313" key="1">
    <source>
        <dbReference type="EMBL" id="MFD2871765.1"/>
    </source>
</evidence>
<reference evidence="2" key="1">
    <citation type="journal article" date="2019" name="Int. J. Syst. Evol. Microbiol.">
        <title>The Global Catalogue of Microorganisms (GCM) 10K type strain sequencing project: providing services to taxonomists for standard genome sequencing and annotation.</title>
        <authorList>
            <consortium name="The Broad Institute Genomics Platform"/>
            <consortium name="The Broad Institute Genome Sequencing Center for Infectious Disease"/>
            <person name="Wu L."/>
            <person name="Ma J."/>
        </authorList>
    </citation>
    <scope>NUCLEOTIDE SEQUENCE [LARGE SCALE GENOMIC DNA]</scope>
    <source>
        <strain evidence="2">KCTC 22437</strain>
    </source>
</reference>
<gene>
    <name evidence="1" type="ORF">ACFS5N_04760</name>
</gene>
<name>A0ABW5Y922_9SPHI</name>